<proteinExistence type="predicted"/>
<accession>A0A375YFT3</accession>
<keyword evidence="1" id="KW-1133">Transmembrane helix</keyword>
<keyword evidence="1" id="KW-0812">Transmembrane</keyword>
<dbReference type="AlphaFoldDB" id="A0A375YFT3"/>
<feature type="transmembrane region" description="Helical" evidence="1">
    <location>
        <begin position="6"/>
        <end position="26"/>
    </location>
</feature>
<protein>
    <submittedName>
        <fullName evidence="2">von Willebrand factor A [Arthrobacter chlorophenolicus A6]</fullName>
    </submittedName>
</protein>
<feature type="transmembrane region" description="Helical" evidence="1">
    <location>
        <begin position="60"/>
        <end position="78"/>
    </location>
</feature>
<dbReference type="RefSeq" id="WP_083144868.1">
    <property type="nucleotide sequence ID" value="NZ_MVID01000017.1"/>
</dbReference>
<dbReference type="Proteomes" id="UP000252008">
    <property type="component" value="Unassembled WGS sequence"/>
</dbReference>
<evidence type="ECO:0000313" key="2">
    <source>
        <dbReference type="EMBL" id="SRX79973.1"/>
    </source>
</evidence>
<dbReference type="STRING" id="39692.BST38_18270"/>
<reference evidence="2 3" key="1">
    <citation type="submission" date="2018-05" db="EMBL/GenBank/DDBJ databases">
        <authorList>
            <consortium name="IHU Genomes"/>
        </authorList>
    </citation>
    <scope>NUCLEOTIDE SEQUENCE [LARGE SCALE GENOMIC DNA]</scope>
    <source>
        <strain evidence="2 3">P7335</strain>
    </source>
</reference>
<keyword evidence="1" id="KW-0472">Membrane</keyword>
<name>A0A375YFT3_MYCPF</name>
<keyword evidence="3" id="KW-1185">Reference proteome</keyword>
<organism evidence="2 3">
    <name type="scientific">Mycolicibacterium parafortuitum</name>
    <name type="common">Mycobacterium parafortuitum</name>
    <dbReference type="NCBI Taxonomy" id="39692"/>
    <lineage>
        <taxon>Bacteria</taxon>
        <taxon>Bacillati</taxon>
        <taxon>Actinomycetota</taxon>
        <taxon>Actinomycetes</taxon>
        <taxon>Mycobacteriales</taxon>
        <taxon>Mycobacteriaceae</taxon>
        <taxon>Mycolicibacterium</taxon>
    </lineage>
</organism>
<gene>
    <name evidence="2" type="ORF">MPP7335_01711</name>
</gene>
<sequence length="318" mass="33308">MDLRWWAVAAAGLGAVVLAVALAMLLPAGGRQDRQLPLANTARLTRLPEYRAVIRRQTRAAVAALALLIALCAVAAVTSARPTTTQRDAGAAAQREDIMLCVGEPADAPPVSEFLGYFARQATAYGTERIALTSPNRRLIPMTRDYQFAAGRLAEFARNAPTAPPFTAGVEYADYTPTVADVLALCLTGFPGFETPGDTHRTLIYLGPGALRDPDDTGPSLSTDAAVADMARQAGVVINAIATPGRDTGALSAAVDATGGEFFRFEPDGLGGELDAIRARSAEQRENVDARIDAPGPELVVALALSALLGVGMLAVRR</sequence>
<evidence type="ECO:0000313" key="3">
    <source>
        <dbReference type="Proteomes" id="UP000252008"/>
    </source>
</evidence>
<evidence type="ECO:0000256" key="1">
    <source>
        <dbReference type="SAM" id="Phobius"/>
    </source>
</evidence>
<dbReference type="EMBL" id="UEGS01000001">
    <property type="protein sequence ID" value="SRX79973.1"/>
    <property type="molecule type" value="Genomic_DNA"/>
</dbReference>